<evidence type="ECO:0000313" key="9">
    <source>
        <dbReference type="Proteomes" id="UP000250462"/>
    </source>
</evidence>
<gene>
    <name evidence="8" type="ORF">DPM12_14115</name>
</gene>
<evidence type="ECO:0000259" key="6">
    <source>
        <dbReference type="Pfam" id="PF17389"/>
    </source>
</evidence>
<feature type="domain" description="Alpha-L-rhamnosidase C-terminal" evidence="7">
    <location>
        <begin position="797"/>
        <end position="870"/>
    </location>
</feature>
<dbReference type="InterPro" id="IPR016007">
    <property type="entry name" value="Alpha_rhamnosid"/>
</dbReference>
<dbReference type="Gene3D" id="2.60.40.10">
    <property type="entry name" value="Immunoglobulins"/>
    <property type="match status" value="1"/>
</dbReference>
<name>A0A329QLE4_9ACTN</name>
<evidence type="ECO:0000259" key="5">
    <source>
        <dbReference type="Pfam" id="PF08531"/>
    </source>
</evidence>
<dbReference type="Gene3D" id="2.60.420.10">
    <property type="entry name" value="Maltose phosphorylase, domain 3"/>
    <property type="match status" value="1"/>
</dbReference>
<comment type="catalytic activity">
    <reaction evidence="1">
        <text>Hydrolysis of terminal non-reducing alpha-L-rhamnose residues in alpha-L-rhamnosides.</text>
        <dbReference type="EC" id="3.2.1.40"/>
    </reaction>
</comment>
<dbReference type="Gene3D" id="2.60.120.260">
    <property type="entry name" value="Galactose-binding domain-like"/>
    <property type="match status" value="2"/>
</dbReference>
<dbReference type="InterPro" id="IPR013737">
    <property type="entry name" value="Bac_rhamnosid_N"/>
</dbReference>
<dbReference type="InterPro" id="IPR012341">
    <property type="entry name" value="6hp_glycosidase-like_sf"/>
</dbReference>
<comment type="caution">
    <text evidence="8">The sequence shown here is derived from an EMBL/GenBank/DDBJ whole genome shotgun (WGS) entry which is preliminary data.</text>
</comment>
<dbReference type="Pfam" id="PF05592">
    <property type="entry name" value="Bac_rhamnosid"/>
    <property type="match status" value="1"/>
</dbReference>
<sequence length="909" mass="101469">MTSYSTAPQEAPQLTPFGLMCDHRVTPLGIDEPRPRLSWKLASDRRGDRQVGYRVVVMLPPDHLNGTGRVVWDTDWRDGDATAVDYDGAPLQSSTRYRWQVSVRDTDGRITETAESWFETALLHGEWDAAWIAHDPLVMAPMEPPQDDDRSERTRHLQPAPFLRRAFDLDARPARARAYVTARGLYELRINGERVGDAELAPGWTDYHRRIPYQVYDVGHLVNAGSNVVGAVLGDGWWCGYIGFDSRRHAQHYGEFPELIAQLVFDFHDGSRLTLGTDGTWRETDSPIRYADLLMGEYVDARTELAGWDRPGYDDSSWSPVLVTSTHTDMLEAASDEPIRVVEKLAPVRVDHHPDGTAIVDLGQNMVGRVRLTIRGAGPGQRIKLRFAEMLDADGSVYLDNLRTAEATDVYIARGAESETFEPRFALHGFRYVEISGYPGHVSADDVSGMVLANDIPWTGSFTCSDRLTNQLVSNVAWSQRGNFVAVPTDCPQRDERLGWTADAQIFLPTAMRQADVAAFITRWLRDVVDGQHPDGAFPDVIPEIAMTGPGAPAWGDAGVIIPWLIYQEHGDDRVLRRCFPAMRRWVDYIHRHNPDLVWRHRTGRHYADWLQVDAATSRDVLATAYFARSTELVSRAAAALGQDDVAEDYTRLRGRIADAFARAFVDGDGRVEGDTQTGYLLALSFDLLPADLRPWAAKRLIEDVESRGSRLTTGFVGVALLCPTLCAIGRPDLAYDLLHQEDYPSWNYSILHGATTIWERWDGWTQEYGFQSAEMNSFNHYSLGSIGDWLYGWVAGLRQAEDSTAWRRILIAPLPGGKLHSAAATQITPRGLVSTDWQLTDGTLDLHVQIPPGDAAEVRLPTGDPHSVQLNGDPVAVADMDVQSGYISTRVEPGQHHITARAEHRHEG</sequence>
<dbReference type="Gene3D" id="1.50.10.10">
    <property type="match status" value="1"/>
</dbReference>
<dbReference type="Pfam" id="PF17389">
    <property type="entry name" value="Bac_rhamnosid6H"/>
    <property type="match status" value="1"/>
</dbReference>
<dbReference type="SUPFAM" id="SSF48208">
    <property type="entry name" value="Six-hairpin glycosidases"/>
    <property type="match status" value="1"/>
</dbReference>
<dbReference type="Pfam" id="PF08531">
    <property type="entry name" value="Bac_rhamnosid_N"/>
    <property type="match status" value="1"/>
</dbReference>
<evidence type="ECO:0000256" key="2">
    <source>
        <dbReference type="ARBA" id="ARBA00012652"/>
    </source>
</evidence>
<protein>
    <recommendedName>
        <fullName evidence="2">alpha-L-rhamnosidase</fullName>
        <ecNumber evidence="2">3.2.1.40</ecNumber>
    </recommendedName>
</protein>
<dbReference type="Pfam" id="PF17390">
    <property type="entry name" value="Bac_rhamnosid_C"/>
    <property type="match status" value="1"/>
</dbReference>
<dbReference type="InterPro" id="IPR013783">
    <property type="entry name" value="Ig-like_fold"/>
</dbReference>
<dbReference type="Proteomes" id="UP000250462">
    <property type="component" value="Unassembled WGS sequence"/>
</dbReference>
<keyword evidence="9" id="KW-1185">Reference proteome</keyword>
<dbReference type="EMBL" id="QMIG01000015">
    <property type="protein sequence ID" value="RAW12529.1"/>
    <property type="molecule type" value="Genomic_DNA"/>
</dbReference>
<dbReference type="OrthoDB" id="9761045at2"/>
<dbReference type="GO" id="GO:0005975">
    <property type="term" value="P:carbohydrate metabolic process"/>
    <property type="evidence" value="ECO:0007669"/>
    <property type="project" value="InterPro"/>
</dbReference>
<dbReference type="EC" id="3.2.1.40" evidence="2"/>
<dbReference type="InterPro" id="IPR008928">
    <property type="entry name" value="6-hairpin_glycosidase_sf"/>
</dbReference>
<proteinExistence type="predicted"/>
<feature type="domain" description="Alpha-L-rhamnosidase concanavalin-like" evidence="4">
    <location>
        <begin position="353"/>
        <end position="452"/>
    </location>
</feature>
<dbReference type="PANTHER" id="PTHR33307">
    <property type="entry name" value="ALPHA-RHAMNOSIDASE (EUROFUNG)"/>
    <property type="match status" value="1"/>
</dbReference>
<dbReference type="PANTHER" id="PTHR33307:SF6">
    <property type="entry name" value="ALPHA-RHAMNOSIDASE (EUROFUNG)-RELATED"/>
    <property type="match status" value="1"/>
</dbReference>
<dbReference type="InterPro" id="IPR008902">
    <property type="entry name" value="Rhamnosid_concanavalin"/>
</dbReference>
<dbReference type="InterPro" id="IPR035396">
    <property type="entry name" value="Bac_rhamnosid6H"/>
</dbReference>
<evidence type="ECO:0000256" key="1">
    <source>
        <dbReference type="ARBA" id="ARBA00001445"/>
    </source>
</evidence>
<reference evidence="8 9" key="1">
    <citation type="submission" date="2018-06" db="EMBL/GenBank/DDBJ databases">
        <title>Phytoactinopolyspora halophila sp. nov., a novel halophilic actinomycete isolated from a saline soil in China.</title>
        <authorList>
            <person name="Tang S.-K."/>
        </authorList>
    </citation>
    <scope>NUCLEOTIDE SEQUENCE [LARGE SCALE GENOMIC DNA]</scope>
    <source>
        <strain evidence="8 9">YIM 96934</strain>
    </source>
</reference>
<dbReference type="RefSeq" id="WP_112258985.1">
    <property type="nucleotide sequence ID" value="NZ_QMIG01000015.1"/>
</dbReference>
<dbReference type="InterPro" id="IPR035398">
    <property type="entry name" value="Bac_rhamnosid_C"/>
</dbReference>
<feature type="domain" description="Alpha-L-rhamnosidase six-hairpin glycosidase" evidence="6">
    <location>
        <begin position="459"/>
        <end position="793"/>
    </location>
</feature>
<evidence type="ECO:0000313" key="8">
    <source>
        <dbReference type="EMBL" id="RAW12529.1"/>
    </source>
</evidence>
<organism evidence="8 9">
    <name type="scientific">Phytoactinopolyspora halophila</name>
    <dbReference type="NCBI Taxonomy" id="1981511"/>
    <lineage>
        <taxon>Bacteria</taxon>
        <taxon>Bacillati</taxon>
        <taxon>Actinomycetota</taxon>
        <taxon>Actinomycetes</taxon>
        <taxon>Jiangellales</taxon>
        <taxon>Jiangellaceae</taxon>
        <taxon>Phytoactinopolyspora</taxon>
    </lineage>
</organism>
<evidence type="ECO:0000256" key="3">
    <source>
        <dbReference type="ARBA" id="ARBA00022801"/>
    </source>
</evidence>
<dbReference type="PIRSF" id="PIRSF010631">
    <property type="entry name" value="A-rhamnsds"/>
    <property type="match status" value="1"/>
</dbReference>
<dbReference type="AlphaFoldDB" id="A0A329QLE4"/>
<keyword evidence="3" id="KW-0378">Hydrolase</keyword>
<evidence type="ECO:0000259" key="7">
    <source>
        <dbReference type="Pfam" id="PF17390"/>
    </source>
</evidence>
<accession>A0A329QLE4</accession>
<evidence type="ECO:0000259" key="4">
    <source>
        <dbReference type="Pfam" id="PF05592"/>
    </source>
</evidence>
<dbReference type="GO" id="GO:0030596">
    <property type="term" value="F:alpha-L-rhamnosidase activity"/>
    <property type="evidence" value="ECO:0007669"/>
    <property type="project" value="UniProtKB-EC"/>
</dbReference>
<dbReference type="Pfam" id="PF25788">
    <property type="entry name" value="Ig_Rha78A_N"/>
    <property type="match status" value="1"/>
</dbReference>
<feature type="domain" description="Bacterial alpha-L-rhamnosidase N-terminal" evidence="5">
    <location>
        <begin position="172"/>
        <end position="343"/>
    </location>
</feature>